<comment type="caution">
    <text evidence="2">The sequence shown here is derived from an EMBL/GenBank/DDBJ whole genome shotgun (WGS) entry which is preliminary data.</text>
</comment>
<evidence type="ECO:0000256" key="1">
    <source>
        <dbReference type="SAM" id="MobiDB-lite"/>
    </source>
</evidence>
<dbReference type="RefSeq" id="WP_117575831.1">
    <property type="nucleotide sequence ID" value="NZ_JAJDKX010000001.1"/>
</dbReference>
<dbReference type="Pfam" id="PF14265">
    <property type="entry name" value="DUF4355"/>
    <property type="match status" value="1"/>
</dbReference>
<feature type="compositionally biased region" description="Low complexity" evidence="1">
    <location>
        <begin position="16"/>
        <end position="46"/>
    </location>
</feature>
<sequence>MKERFLFPLNIQLFADDGSGNDSGNDGQGNNDQVNDGQGNDGQTGQEPKVFSQEEVDKIVQGRIAKERKSWEKQLQEQQTEAQKLEKMSEKEKKKYQEEKRIKDLDDREAAITRRELTAQAKVQLADKGIPTELAEILILTDADSCKKSIETVEKAFQTAVQRAVEERIKGREPMKKAKDAKLTDEELVYQKMMGK</sequence>
<dbReference type="InterPro" id="IPR025580">
    <property type="entry name" value="Gp46"/>
</dbReference>
<accession>A0AAP2XQ80</accession>
<gene>
    <name evidence="2" type="ORF">NE542_02575</name>
</gene>
<proteinExistence type="predicted"/>
<dbReference type="AlphaFoldDB" id="A0AAP2XQ80"/>
<dbReference type="EMBL" id="JANGBO010000001">
    <property type="protein sequence ID" value="MCQ5060723.1"/>
    <property type="molecule type" value="Genomic_DNA"/>
</dbReference>
<feature type="compositionally biased region" description="Basic and acidic residues" evidence="1">
    <location>
        <begin position="83"/>
        <end position="98"/>
    </location>
</feature>
<name>A0AAP2XQ80_9FIRM</name>
<protein>
    <submittedName>
        <fullName evidence="2">DUF4355 domain-containing protein</fullName>
    </submittedName>
</protein>
<feature type="region of interest" description="Disordered" evidence="1">
    <location>
        <begin position="78"/>
        <end position="98"/>
    </location>
</feature>
<organism evidence="2 3">
    <name type="scientific">Faecalibacillus intestinalis</name>
    <dbReference type="NCBI Taxonomy" id="1982626"/>
    <lineage>
        <taxon>Bacteria</taxon>
        <taxon>Bacillati</taxon>
        <taxon>Bacillota</taxon>
        <taxon>Erysipelotrichia</taxon>
        <taxon>Erysipelotrichales</taxon>
        <taxon>Coprobacillaceae</taxon>
        <taxon>Faecalibacillus</taxon>
    </lineage>
</organism>
<evidence type="ECO:0000313" key="3">
    <source>
        <dbReference type="Proteomes" id="UP001204814"/>
    </source>
</evidence>
<evidence type="ECO:0000313" key="2">
    <source>
        <dbReference type="EMBL" id="MCQ5060723.1"/>
    </source>
</evidence>
<feature type="region of interest" description="Disordered" evidence="1">
    <location>
        <begin position="14"/>
        <end position="54"/>
    </location>
</feature>
<dbReference type="Proteomes" id="UP001204814">
    <property type="component" value="Unassembled WGS sequence"/>
</dbReference>
<reference evidence="2" key="1">
    <citation type="submission" date="2022-06" db="EMBL/GenBank/DDBJ databases">
        <title>Isolation of gut microbiota from human fecal samples.</title>
        <authorList>
            <person name="Pamer E.G."/>
            <person name="Barat B."/>
            <person name="Waligurski E."/>
            <person name="Medina S."/>
            <person name="Paddock L."/>
            <person name="Mostad J."/>
        </authorList>
    </citation>
    <scope>NUCLEOTIDE SEQUENCE</scope>
    <source>
        <strain evidence="2">DFI.6.24</strain>
    </source>
</reference>